<evidence type="ECO:0000313" key="2">
    <source>
        <dbReference type="Proteomes" id="UP000827976"/>
    </source>
</evidence>
<accession>A0ACB7VQ56</accession>
<dbReference type="EMBL" id="CM037017">
    <property type="protein sequence ID" value="KAH7676737.1"/>
    <property type="molecule type" value="Genomic_DNA"/>
</dbReference>
<gene>
    <name evidence="1" type="ORF">IHE45_07G037000</name>
</gene>
<keyword evidence="2" id="KW-1185">Reference proteome</keyword>
<organism evidence="1 2">
    <name type="scientific">Dioscorea alata</name>
    <name type="common">Purple yam</name>
    <dbReference type="NCBI Taxonomy" id="55571"/>
    <lineage>
        <taxon>Eukaryota</taxon>
        <taxon>Viridiplantae</taxon>
        <taxon>Streptophyta</taxon>
        <taxon>Embryophyta</taxon>
        <taxon>Tracheophyta</taxon>
        <taxon>Spermatophyta</taxon>
        <taxon>Magnoliopsida</taxon>
        <taxon>Liliopsida</taxon>
        <taxon>Dioscoreales</taxon>
        <taxon>Dioscoreaceae</taxon>
        <taxon>Dioscorea</taxon>
    </lineage>
</organism>
<sequence length="1788" mass="196815">MLTVGRREDGRKGIGLGFGGRMEENELEEGEACSGHEEEGSSPEKDLTNLSYIDEKLHDVLGHFQKDFEGGVSAENLGAMFGGYGSFLPTYQRSPSVWAHPTRSPANASSRNGSKSPCSTVLMGMRQNPAVLSVATINKTCPVEASTTPSLDKSCKKDSRMNAAISADSIPQQDSIGTIINGSDQKTLKVRIKVGPESASARNKAAIYSGLGLDISPSSSPEDSPYVSEDHSADRRDDPEESPMTIIQKMTCFAVPGGFVLSPLHDSLLHLKEKENSSLKNVWTNMSDMPPSTKDGKNHLQKKMKSLEKSGRVIDVRSSSCKGDVSSSLKRETNTEALDGQDVRPDVSNFTSCLVSREFEGKESRQGFGESLKGSKIHDLSLDPNKLSGKGRLSSSATVKDSQLDFIESFGNTVVGTSANEPTFSKGNLGSKTNLPEQSQGERGMSNLKDASVGIEKEGRGKLEKFYDTARSDPDENMERKDLGVQYAEPANQNSAFKVDEEMMFQARKQASEGKGKWKKSQTNGAPSSQSMKKNPKTSSSMKIKEKKNRQPSKGECANDKLKELKFRDECSVNQYKESHVELGDIKAELAEDRTKLVHAKDKMMGIKHENEYPLASDERAKERPIVRMMDNPPISEAVVTASVVPPMALNNPASDAVVAPAPNVPVVIEENWVGCDKCQKWRLLPYGTNPGLLPKKWQCNMLNWLRPGMNKCSISEEETTKALHALYQIPVSQCNTNANGVNAVASNTVLAEGQFLNHTFGNNTTNLPAIGKKKHKLKDPLNLVNGPALLQGSASVKKYQQASVKSRNLNDVNVNRYQLESNMLSKTDLEHANNPTEYAVDKQKHKDEVKSQILGCHSNGGDFVGNAGRPSKLKSKREVDQDGFTTSKKSKNEELNYASEGWHSDYEGAVNLLSAKDNALPTDVSKHNMENYNVFSSSKAERILLASSKRVKVQTQALSNGEVKDHVNGSNLERSKPGFISKKRKNKVSQETKGYPQSIHGDQQFMDSRVDAREAFSENELKREKKLKVLKPEVKDSSIRKADGRLENKGRPTKILFSGSREHLTYGMENDGFAVKEEHREQFQVNAMPRQASEGMESFKKDSGYAQSSAAATSSSSKVSSSRKSRGNFQEARGSPVESVSSSPFRNSNSDKLLPSRRKFEQKDDALNAGLSAIGSPKNYSDGEFDAGSERPERMKNNASSFQGRSLEGHRAVESRGLDSMRGKYDYKHNEANKLYEGKDKDGLHLKLFGDTHDDFSPTDFEGRNLVNVTAKHDKYEPLDKDHFRDSEKMNNYHLANGSMQRKSCKGSSHSREKHSTKSGLDRSKIKVPGSVSKQVELLSAKNDPDSQDMVHSASHDNYCKDFKHGNGNCAFPEKDEEDVVKKESLVKLSFVGGRESHSDRGKQGNLEAHGSGMFDKQHRDGNSRDAVLGTGDGKSMFQDITQRDPHADDKKLIGRSEMAPGRGKSQPVVSYGDKQETQCRGNQSIPTVKGGKLESCPIDAANGDPKVIKSRKPDEENGTHQVSLRQATPSRLDHRSPVRRDGQSAANVLKEARDLKHTANRLKSEGLELESTGLYFQAAMKFLYYASLLEPHVESARHGEGTQSVQMYSETARLCEFCAHEYERCKKMAAAALAYKCVEVAYMKVSYFKHSCASKDRLELQTTLQTVVPGESPSSSASDVDNLNNQVTLDKSTSARGVSSPQVAGNHVVAARSRPNFVRLLNYANETVCAFDASRKMQLAFAAAGSGLDKDCIGRLSSVKKVIDFNFHDVERLLQLIRFSMESISC</sequence>
<evidence type="ECO:0000313" key="1">
    <source>
        <dbReference type="EMBL" id="KAH7676737.1"/>
    </source>
</evidence>
<reference evidence="2" key="1">
    <citation type="journal article" date="2022" name="Nat. Commun.">
        <title>Chromosome evolution and the genetic basis of agronomically important traits in greater yam.</title>
        <authorList>
            <person name="Bredeson J.V."/>
            <person name="Lyons J.B."/>
            <person name="Oniyinde I.O."/>
            <person name="Okereke N.R."/>
            <person name="Kolade O."/>
            <person name="Nnabue I."/>
            <person name="Nwadili C.O."/>
            <person name="Hribova E."/>
            <person name="Parker M."/>
            <person name="Nwogha J."/>
            <person name="Shu S."/>
            <person name="Carlson J."/>
            <person name="Kariba R."/>
            <person name="Muthemba S."/>
            <person name="Knop K."/>
            <person name="Barton G.J."/>
            <person name="Sherwood A.V."/>
            <person name="Lopez-Montes A."/>
            <person name="Asiedu R."/>
            <person name="Jamnadass R."/>
            <person name="Muchugi A."/>
            <person name="Goodstein D."/>
            <person name="Egesi C.N."/>
            <person name="Featherston J."/>
            <person name="Asfaw A."/>
            <person name="Simpson G.G."/>
            <person name="Dolezel J."/>
            <person name="Hendre P.S."/>
            <person name="Van Deynze A."/>
            <person name="Kumar P.L."/>
            <person name="Obidiegwu J.E."/>
            <person name="Bhattacharjee R."/>
            <person name="Rokhsar D.S."/>
        </authorList>
    </citation>
    <scope>NUCLEOTIDE SEQUENCE [LARGE SCALE GENOMIC DNA]</scope>
    <source>
        <strain evidence="2">cv. TDa95/00328</strain>
    </source>
</reference>
<proteinExistence type="predicted"/>
<protein>
    <submittedName>
        <fullName evidence="1">Zinc finger CW-type protein</fullName>
    </submittedName>
</protein>
<dbReference type="Proteomes" id="UP000827976">
    <property type="component" value="Chromosome 7"/>
</dbReference>
<comment type="caution">
    <text evidence="1">The sequence shown here is derived from an EMBL/GenBank/DDBJ whole genome shotgun (WGS) entry which is preliminary data.</text>
</comment>
<name>A0ACB7VQ56_DIOAL</name>